<dbReference type="RefSeq" id="WP_015327689.1">
    <property type="nucleotide sequence ID" value="NC_019978.1"/>
</dbReference>
<dbReference type="GO" id="GO:0008324">
    <property type="term" value="F:monoatomic cation transmembrane transporter activity"/>
    <property type="evidence" value="ECO:0007669"/>
    <property type="project" value="InterPro"/>
</dbReference>
<name>L0KBQ0_HALHC</name>
<evidence type="ECO:0000313" key="3">
    <source>
        <dbReference type="EMBL" id="AGB41975.1"/>
    </source>
</evidence>
<dbReference type="EMBL" id="CP003359">
    <property type="protein sequence ID" value="AGB41975.1"/>
    <property type="molecule type" value="Genomic_DNA"/>
</dbReference>
<proteinExistence type="predicted"/>
<dbReference type="SUPFAM" id="SSF116726">
    <property type="entry name" value="TrkA C-terminal domain-like"/>
    <property type="match status" value="1"/>
</dbReference>
<dbReference type="AlphaFoldDB" id="L0KBQ0"/>
<organism evidence="3 4">
    <name type="scientific">Halobacteroides halobius (strain ATCC 35273 / DSM 5150 / MD-1)</name>
    <dbReference type="NCBI Taxonomy" id="748449"/>
    <lineage>
        <taxon>Bacteria</taxon>
        <taxon>Bacillati</taxon>
        <taxon>Bacillota</taxon>
        <taxon>Clostridia</taxon>
        <taxon>Halanaerobiales</taxon>
        <taxon>Halobacteroidaceae</taxon>
        <taxon>Halobacteroides</taxon>
    </lineage>
</organism>
<dbReference type="PANTHER" id="PTHR43833:SF7">
    <property type="entry name" value="KTR SYSTEM POTASSIUM UPTAKE PROTEIN C"/>
    <property type="match status" value="1"/>
</dbReference>
<dbReference type="PANTHER" id="PTHR43833">
    <property type="entry name" value="POTASSIUM CHANNEL PROTEIN 2-RELATED-RELATED"/>
    <property type="match status" value="1"/>
</dbReference>
<evidence type="ECO:0000259" key="1">
    <source>
        <dbReference type="PROSITE" id="PS51201"/>
    </source>
</evidence>
<dbReference type="GO" id="GO:0006813">
    <property type="term" value="P:potassium ion transport"/>
    <property type="evidence" value="ECO:0007669"/>
    <property type="project" value="InterPro"/>
</dbReference>
<protein>
    <submittedName>
        <fullName evidence="3">K+ transport system, NAD-binding component</fullName>
    </submittedName>
</protein>
<dbReference type="OrthoDB" id="9776294at2"/>
<dbReference type="HOGENOM" id="CLU_046525_3_2_9"/>
<feature type="domain" description="RCK N-terminal" evidence="1">
    <location>
        <begin position="1"/>
        <end position="117"/>
    </location>
</feature>
<dbReference type="InterPro" id="IPR036291">
    <property type="entry name" value="NAD(P)-bd_dom_sf"/>
</dbReference>
<dbReference type="KEGG" id="hhl:Halha_2088"/>
<dbReference type="Proteomes" id="UP000010880">
    <property type="component" value="Chromosome"/>
</dbReference>
<dbReference type="InterPro" id="IPR036721">
    <property type="entry name" value="RCK_C_sf"/>
</dbReference>
<dbReference type="PATRIC" id="fig|748449.3.peg.2004"/>
<dbReference type="eggNOG" id="COG0569">
    <property type="taxonomic scope" value="Bacteria"/>
</dbReference>
<dbReference type="SUPFAM" id="SSF51735">
    <property type="entry name" value="NAD(P)-binding Rossmann-fold domains"/>
    <property type="match status" value="1"/>
</dbReference>
<reference evidence="4" key="1">
    <citation type="submission" date="2012-02" db="EMBL/GenBank/DDBJ databases">
        <title>The complete genome of Halobacteroides halobius DSM 5150.</title>
        <authorList>
            <person name="Lucas S."/>
            <person name="Copeland A."/>
            <person name="Lapidus A."/>
            <person name="Glavina del Rio T."/>
            <person name="Dalin E."/>
            <person name="Tice H."/>
            <person name="Bruce D."/>
            <person name="Goodwin L."/>
            <person name="Pitluck S."/>
            <person name="Peters L."/>
            <person name="Mikhailova N."/>
            <person name="Gu W."/>
            <person name="Kyrpides N."/>
            <person name="Mavromatis K."/>
            <person name="Ivanova N."/>
            <person name="Brettin T."/>
            <person name="Detter J.C."/>
            <person name="Han C."/>
            <person name="Larimer F."/>
            <person name="Land M."/>
            <person name="Hauser L."/>
            <person name="Markowitz V."/>
            <person name="Cheng J.-F."/>
            <person name="Hugenholtz P."/>
            <person name="Woyke T."/>
            <person name="Wu D."/>
            <person name="Tindall B."/>
            <person name="Pomrenke H."/>
            <person name="Brambilla E."/>
            <person name="Klenk H.-P."/>
            <person name="Eisen J.A."/>
        </authorList>
    </citation>
    <scope>NUCLEOTIDE SEQUENCE [LARGE SCALE GENOMIC DNA]</scope>
    <source>
        <strain evidence="4">ATCC 35273 / DSM 5150 / MD-1</strain>
    </source>
</reference>
<dbReference type="Gene3D" id="3.30.70.1450">
    <property type="entry name" value="Regulator of K+ conductance, C-terminal domain"/>
    <property type="match status" value="1"/>
</dbReference>
<evidence type="ECO:0000259" key="2">
    <source>
        <dbReference type="PROSITE" id="PS51202"/>
    </source>
</evidence>
<dbReference type="Pfam" id="PF02254">
    <property type="entry name" value="TrkA_N"/>
    <property type="match status" value="1"/>
</dbReference>
<dbReference type="InterPro" id="IPR006037">
    <property type="entry name" value="RCK_C"/>
</dbReference>
<dbReference type="Pfam" id="PF02080">
    <property type="entry name" value="TrkA_C"/>
    <property type="match status" value="1"/>
</dbReference>
<accession>L0KBQ0</accession>
<dbReference type="PROSITE" id="PS51202">
    <property type="entry name" value="RCK_C"/>
    <property type="match status" value="1"/>
</dbReference>
<dbReference type="STRING" id="748449.Halha_2088"/>
<feature type="domain" description="RCK C-terminal" evidence="2">
    <location>
        <begin position="134"/>
        <end position="215"/>
    </location>
</feature>
<dbReference type="Gene3D" id="3.40.50.720">
    <property type="entry name" value="NAD(P)-binding Rossmann-like Domain"/>
    <property type="match status" value="1"/>
</dbReference>
<gene>
    <name evidence="3" type="ordered locus">Halha_2088</name>
</gene>
<sequence length="215" mass="23647">MKQFIIVGLGRFGSSVAKTLAGKECDVLAIDISQERIQEISNEVTHAAQLDATNEAALEELGVADFDVAVVSIGEDIQSNILATLLLKELGVNQVVVKASNQLHGRVLQKVGADRIVHPERDMGTRIANNLVDSNILEYIKLAPNYSVVEIKSSPKMHNRSLKELQLRSRFGVNVMGIKRGKKIEVSPRAELEIKPEDTLIVVGDNESLARLRQF</sequence>
<dbReference type="InterPro" id="IPR050721">
    <property type="entry name" value="Trk_Ktr_HKT_K-transport"/>
</dbReference>
<dbReference type="PROSITE" id="PS51201">
    <property type="entry name" value="RCK_N"/>
    <property type="match status" value="1"/>
</dbReference>
<dbReference type="InterPro" id="IPR003148">
    <property type="entry name" value="RCK_N"/>
</dbReference>
<keyword evidence="4" id="KW-1185">Reference proteome</keyword>
<evidence type="ECO:0000313" key="4">
    <source>
        <dbReference type="Proteomes" id="UP000010880"/>
    </source>
</evidence>